<dbReference type="PANTHER" id="PTHR45947:SF3">
    <property type="entry name" value="SULFOQUINOVOSYL TRANSFERASE SQD2"/>
    <property type="match status" value="1"/>
</dbReference>
<accession>A0A0D2PEL9</accession>
<dbReference type="Proteomes" id="UP000054270">
    <property type="component" value="Unassembled WGS sequence"/>
</dbReference>
<dbReference type="InterPro" id="IPR050194">
    <property type="entry name" value="Glycosyltransferase_grp1"/>
</dbReference>
<keyword evidence="1" id="KW-1133">Transmembrane helix</keyword>
<dbReference type="EMBL" id="KN817586">
    <property type="protein sequence ID" value="KJA18625.1"/>
    <property type="molecule type" value="Genomic_DNA"/>
</dbReference>
<protein>
    <submittedName>
        <fullName evidence="3">Glycosyltransferase family 4 protein</fullName>
    </submittedName>
</protein>
<keyword evidence="1" id="KW-0472">Membrane</keyword>
<dbReference type="OMA" id="EMASPIT"/>
<organism evidence="3 4">
    <name type="scientific">Hypholoma sublateritium (strain FD-334 SS-4)</name>
    <dbReference type="NCBI Taxonomy" id="945553"/>
    <lineage>
        <taxon>Eukaryota</taxon>
        <taxon>Fungi</taxon>
        <taxon>Dikarya</taxon>
        <taxon>Basidiomycota</taxon>
        <taxon>Agaricomycotina</taxon>
        <taxon>Agaricomycetes</taxon>
        <taxon>Agaricomycetidae</taxon>
        <taxon>Agaricales</taxon>
        <taxon>Agaricineae</taxon>
        <taxon>Strophariaceae</taxon>
        <taxon>Hypholoma</taxon>
    </lineage>
</organism>
<dbReference type="Pfam" id="PF13439">
    <property type="entry name" value="Glyco_transf_4"/>
    <property type="match status" value="1"/>
</dbReference>
<proteinExistence type="predicted"/>
<evidence type="ECO:0000313" key="4">
    <source>
        <dbReference type="Proteomes" id="UP000054270"/>
    </source>
</evidence>
<dbReference type="PANTHER" id="PTHR45947">
    <property type="entry name" value="SULFOQUINOVOSYL TRANSFERASE SQD2"/>
    <property type="match status" value="1"/>
</dbReference>
<name>A0A0D2PEL9_HYPSF</name>
<dbReference type="Pfam" id="PF13692">
    <property type="entry name" value="Glyco_trans_1_4"/>
    <property type="match status" value="1"/>
</dbReference>
<keyword evidence="1" id="KW-0812">Transmembrane</keyword>
<keyword evidence="4" id="KW-1185">Reference proteome</keyword>
<feature type="domain" description="Glycosyltransferase subfamily 4-like N-terminal" evidence="2">
    <location>
        <begin position="19"/>
        <end position="216"/>
    </location>
</feature>
<dbReference type="SUPFAM" id="SSF53756">
    <property type="entry name" value="UDP-Glycosyltransferase/glycogen phosphorylase"/>
    <property type="match status" value="1"/>
</dbReference>
<dbReference type="InterPro" id="IPR028098">
    <property type="entry name" value="Glyco_trans_4-like_N"/>
</dbReference>
<sequence length="521" mass="55828">MHPLSGKKLLVFTESYGDVNGVALTTRKIIEYLRSHGANIVIVAPVSPIFPESTSDQIRVSGYPLPMNPELALAYPLRLDKIVAKASGKWKALEDVDGSTIQQTVEQEQPDLIYLASPASLGFQILLQLRFLSHFAPQVPVLAYFQTDLSTYAELMFPRPVSSLSVWVMRTVQGYLFSHPTVKTVFYPSVLIKDYLLHANVQEDKLKLLQGGVDTELFHPARADPALKAQLAGSDGKLVLVSVCRLSHEKGFDFLADVAHALHAAHFPFHLHIVGGNPAPAVAAAIMHLFARLPPDVVSFAGVLHGAALARAYASADVFVHASVSETFGLVVLEAMASGLPVVARAQGGPADIIAHGTSGFLVPPGSRDAFVARVMAFGRGGALEGTAADGMRATARRMAEQATWARIGDELAAELAAALPTAVVEQGEEAEGAHTTRGRRRTGTGVVMVSSVAVIALVWSGTALVYVFAAIPTAAARAWRAMKRAVWRPRGALKSLSFSVSRLRRNKSHSQIFARVECAA</sequence>
<evidence type="ECO:0000256" key="1">
    <source>
        <dbReference type="SAM" id="Phobius"/>
    </source>
</evidence>
<dbReference type="GO" id="GO:0016740">
    <property type="term" value="F:transferase activity"/>
    <property type="evidence" value="ECO:0007669"/>
    <property type="project" value="UniProtKB-KW"/>
</dbReference>
<dbReference type="Gene3D" id="3.40.50.2000">
    <property type="entry name" value="Glycogen Phosphorylase B"/>
    <property type="match status" value="2"/>
</dbReference>
<dbReference type="STRING" id="945553.A0A0D2PEL9"/>
<reference evidence="4" key="1">
    <citation type="submission" date="2014-04" db="EMBL/GenBank/DDBJ databases">
        <title>Evolutionary Origins and Diversification of the Mycorrhizal Mutualists.</title>
        <authorList>
            <consortium name="DOE Joint Genome Institute"/>
            <consortium name="Mycorrhizal Genomics Consortium"/>
            <person name="Kohler A."/>
            <person name="Kuo A."/>
            <person name="Nagy L.G."/>
            <person name="Floudas D."/>
            <person name="Copeland A."/>
            <person name="Barry K.W."/>
            <person name="Cichocki N."/>
            <person name="Veneault-Fourrey C."/>
            <person name="LaButti K."/>
            <person name="Lindquist E.A."/>
            <person name="Lipzen A."/>
            <person name="Lundell T."/>
            <person name="Morin E."/>
            <person name="Murat C."/>
            <person name="Riley R."/>
            <person name="Ohm R."/>
            <person name="Sun H."/>
            <person name="Tunlid A."/>
            <person name="Henrissat B."/>
            <person name="Grigoriev I.V."/>
            <person name="Hibbett D.S."/>
            <person name="Martin F."/>
        </authorList>
    </citation>
    <scope>NUCLEOTIDE SEQUENCE [LARGE SCALE GENOMIC DNA]</scope>
    <source>
        <strain evidence="4">FD-334 SS-4</strain>
    </source>
</reference>
<evidence type="ECO:0000313" key="3">
    <source>
        <dbReference type="EMBL" id="KJA18625.1"/>
    </source>
</evidence>
<dbReference type="AlphaFoldDB" id="A0A0D2PEL9"/>
<keyword evidence="3" id="KW-0808">Transferase</keyword>
<evidence type="ECO:0000259" key="2">
    <source>
        <dbReference type="Pfam" id="PF13439"/>
    </source>
</evidence>
<dbReference type="OrthoDB" id="2920394at2759"/>
<gene>
    <name evidence="3" type="ORF">HYPSUDRAFT_44984</name>
</gene>
<feature type="transmembrane region" description="Helical" evidence="1">
    <location>
        <begin position="447"/>
        <end position="475"/>
    </location>
</feature>